<feature type="region of interest" description="Disordered" evidence="2">
    <location>
        <begin position="360"/>
        <end position="422"/>
    </location>
</feature>
<gene>
    <name evidence="4" type="ORF">ISN45_At02g008180</name>
</gene>
<comment type="caution">
    <text evidence="4">The sequence shown here is derived from an EMBL/GenBank/DDBJ whole genome shotgun (WGS) entry which is preliminary data.</text>
</comment>
<dbReference type="PANTHER" id="PTHR24559">
    <property type="entry name" value="TRANSPOSON TY3-I GAG-POL POLYPROTEIN"/>
    <property type="match status" value="1"/>
</dbReference>
<dbReference type="CDD" id="cd00303">
    <property type="entry name" value="retropepsin_like"/>
    <property type="match status" value="1"/>
</dbReference>
<reference evidence="4 5" key="1">
    <citation type="submission" date="2020-12" db="EMBL/GenBank/DDBJ databases">
        <title>Concerted genomic and epigenomic changes stabilize Arabidopsis allopolyploids.</title>
        <authorList>
            <person name="Chen Z."/>
        </authorList>
    </citation>
    <scope>NUCLEOTIDE SEQUENCE [LARGE SCALE GENOMIC DNA]</scope>
    <source>
        <strain evidence="4">Allo738</strain>
        <tissue evidence="4">Leaf</tissue>
    </source>
</reference>
<evidence type="ECO:0000256" key="1">
    <source>
        <dbReference type="ARBA" id="ARBA00022729"/>
    </source>
</evidence>
<evidence type="ECO:0000259" key="3">
    <source>
        <dbReference type="PROSITE" id="PS50878"/>
    </source>
</evidence>
<feature type="region of interest" description="Disordered" evidence="2">
    <location>
        <begin position="119"/>
        <end position="144"/>
    </location>
</feature>
<organism evidence="4 5">
    <name type="scientific">Arabidopsis thaliana x Arabidopsis arenosa</name>
    <dbReference type="NCBI Taxonomy" id="1240361"/>
    <lineage>
        <taxon>Eukaryota</taxon>
        <taxon>Viridiplantae</taxon>
        <taxon>Streptophyta</taxon>
        <taxon>Embryophyta</taxon>
        <taxon>Tracheophyta</taxon>
        <taxon>Spermatophyta</taxon>
        <taxon>Magnoliopsida</taxon>
        <taxon>eudicotyledons</taxon>
        <taxon>Gunneridae</taxon>
        <taxon>Pentapetalae</taxon>
        <taxon>rosids</taxon>
        <taxon>malvids</taxon>
        <taxon>Brassicales</taxon>
        <taxon>Brassicaceae</taxon>
        <taxon>Camelineae</taxon>
        <taxon>Arabidopsis</taxon>
    </lineage>
</organism>
<keyword evidence="1" id="KW-0732">Signal</keyword>
<dbReference type="InterPro" id="IPR005162">
    <property type="entry name" value="Retrotrans_gag_dom"/>
</dbReference>
<evidence type="ECO:0000313" key="4">
    <source>
        <dbReference type="EMBL" id="KAG7636188.1"/>
    </source>
</evidence>
<dbReference type="PROSITE" id="PS50878">
    <property type="entry name" value="RT_POL"/>
    <property type="match status" value="1"/>
</dbReference>
<name>A0A8T2FIN2_9BRAS</name>
<accession>A0A8T2FIN2</accession>
<evidence type="ECO:0000313" key="5">
    <source>
        <dbReference type="Proteomes" id="UP000694240"/>
    </source>
</evidence>
<dbReference type="CDD" id="cd01647">
    <property type="entry name" value="RT_LTR"/>
    <property type="match status" value="1"/>
</dbReference>
<dbReference type="Pfam" id="PF03732">
    <property type="entry name" value="Retrotrans_gag"/>
    <property type="match status" value="1"/>
</dbReference>
<dbReference type="AlphaFoldDB" id="A0A8T2FIN2"/>
<feature type="compositionally biased region" description="Basic and acidic residues" evidence="2">
    <location>
        <begin position="1"/>
        <end position="22"/>
    </location>
</feature>
<dbReference type="Pfam" id="PF00078">
    <property type="entry name" value="RVT_1"/>
    <property type="match status" value="1"/>
</dbReference>
<dbReference type="InterPro" id="IPR008502">
    <property type="entry name" value="Prolamin-like"/>
</dbReference>
<feature type="compositionally biased region" description="Basic and acidic residues" evidence="2">
    <location>
        <begin position="397"/>
        <end position="417"/>
    </location>
</feature>
<feature type="domain" description="Reverse transcriptase" evidence="3">
    <location>
        <begin position="689"/>
        <end position="867"/>
    </location>
</feature>
<dbReference type="InterPro" id="IPR000477">
    <property type="entry name" value="RT_dom"/>
</dbReference>
<dbReference type="InterPro" id="IPR053134">
    <property type="entry name" value="RNA-dir_DNA_polymerase"/>
</dbReference>
<feature type="region of interest" description="Disordered" evidence="2">
    <location>
        <begin position="1"/>
        <end position="83"/>
    </location>
</feature>
<dbReference type="Proteomes" id="UP000694240">
    <property type="component" value="Chromosome 2"/>
</dbReference>
<protein>
    <submittedName>
        <fullName evidence="4">Retrotransposon gag domain</fullName>
    </submittedName>
</protein>
<dbReference type="Pfam" id="PF05617">
    <property type="entry name" value="Prolamin_like"/>
    <property type="match status" value="1"/>
</dbReference>
<sequence length="1021" mass="114640">MPRSENESDRGEFVEDTPDRIQHAAVAPTGGEQGKDATNPIEVNPVENKPTLNTPTPTVGLEPGVQGMEGRPALTPPARPDDPGALMRNILAQIQAQDRKNVERFDVLTNAYTDLQGAEKYNSGDVPETSSGNQLHSRVRADPGKKPEDAFCRAYYVATQRDHFHPSEAEVGKCQLFSEHLTRAALNWFFDLPANSIGSFLELSIAFLKHYSMYIERGTTHADLWTMAQGPKEPLRTFIDRFKAVVSHIVVPDEAAISALRNASKEKVQDDYCEPRQHYNHEYRQETERKAASYLVSEADPVAQPANFDKARRTDEENRLDQYCDFHKRSGHSTAVCRHLQSILLNKYKKGDIEVQHRQYKSHNNTYAARGGRDGNNVFHRLGPHTGRQQEAPPANEEERYPDMEPSKKNRENDQQHNDAPVPRRRVNMIMGGLTACRDSFRSIKEYVKSGAATLWSSPATKEMTPLTFTSEDLFGVDLPHNDPLVIELHIGESEVTRILIDTGSSVNVVFKDVLQKLKVHDRHIKPSVRPLTGFDGNTMMTNGTIKLPIYLGGAATWHKFVVVDKPTIYNIILGTPWIHDMQAIPSSYHQCIKIPTSIGIETIRGNQNLARIGADLAEDIRVELVKFLKKNVATFAGSIDDMVGIDPEVACHELNVDPTFKLVKQKRRKLGPERSKAVNDEVDKLLGAGSIVEVKYPEWLANPVVVKKKNDKWRVCIDFTDLNKACPKDSFPLPHIDRMVEATTGNEVLSFMDAFSEYNQIPMHKDDQEKTSFIIDRGTYCYKVMPFGLKNAGARYQRLVNQMFAPQLGKTMEVYIDDMLVKSTRSADHIDHLKACFETLNKYNMKLNPAKCSFGVTSGEFLGYIVTKRGIEANPKQIRAILDLQSPRNKKEVQRLTGRIAGLNRFIARSTDKIVALCAAILITPGIAHDEQPPPRSQFPPDFPIDVEKCWSSLFNTQGCVFELLKSVFSGRFGDVGVACCKAFSTVDANCWPHMFPLNPFFPPLLKDNCAHIVPNSPSK</sequence>
<dbReference type="EMBL" id="JAEFBK010000002">
    <property type="protein sequence ID" value="KAG7636188.1"/>
    <property type="molecule type" value="Genomic_DNA"/>
</dbReference>
<evidence type="ECO:0000256" key="2">
    <source>
        <dbReference type="SAM" id="MobiDB-lite"/>
    </source>
</evidence>
<proteinExistence type="predicted"/>
<dbReference type="PANTHER" id="PTHR24559:SF431">
    <property type="entry name" value="RNA-DIRECTED DNA POLYMERASE HOMOLOG"/>
    <property type="match status" value="1"/>
</dbReference>
<keyword evidence="5" id="KW-1185">Reference proteome</keyword>